<dbReference type="SUPFAM" id="SSF53474">
    <property type="entry name" value="alpha/beta-Hydrolases"/>
    <property type="match status" value="1"/>
</dbReference>
<evidence type="ECO:0000313" key="5">
    <source>
        <dbReference type="Proteomes" id="UP001595914"/>
    </source>
</evidence>
<reference evidence="5" key="1">
    <citation type="journal article" date="2019" name="Int. J. Syst. Evol. Microbiol.">
        <title>The Global Catalogue of Microorganisms (GCM) 10K type strain sequencing project: providing services to taxonomists for standard genome sequencing and annotation.</title>
        <authorList>
            <consortium name="The Broad Institute Genomics Platform"/>
            <consortium name="The Broad Institute Genome Sequencing Center for Infectious Disease"/>
            <person name="Wu L."/>
            <person name="Ma J."/>
        </authorList>
    </citation>
    <scope>NUCLEOTIDE SEQUENCE [LARGE SCALE GENOMIC DNA]</scope>
    <source>
        <strain evidence="5">CCUG 54520</strain>
    </source>
</reference>
<protein>
    <submittedName>
        <fullName evidence="4">Adenylate/guanylate cyclase domain-containing protein</fullName>
    </submittedName>
</protein>
<organism evidence="4 5">
    <name type="scientific">Rhodococcus kronopolitis</name>
    <dbReference type="NCBI Taxonomy" id="1460226"/>
    <lineage>
        <taxon>Bacteria</taxon>
        <taxon>Bacillati</taxon>
        <taxon>Actinomycetota</taxon>
        <taxon>Actinomycetes</taxon>
        <taxon>Mycobacteriales</taxon>
        <taxon>Nocardiaceae</taxon>
        <taxon>Rhodococcus</taxon>
    </lineage>
</organism>
<sequence>MDPPGTRYVQCEGRSLAYQVVGEGGADVVVFLEIGLHPDLMWTDPHIHYLFERAAAFGRIAYFQRLGLGLSDPIDQIPTLAQQADEVLAVMDTTGMQRATLVGVGGTCGAVAVLAARAPERVTGLVLLQPFIEGVLREGGGMPRGWDAASRDRYVREWRAAYANWGSGQVLSAWDSSENSPFNRRIMALLERCSATPATARAYLEWLFRLDGSDALPSIQCTTRVLHPTASSMPPAVSRHVAEAIPHATLHLLPPMSPGSSLGEAWVPILDHIEQVATGATRPVNANRYLASVLFTDVVGSTEMLARIGDGPYRDLRAAHERQVRDAVERAGGRLVSVAGDGTLSVFEGPAAAVRCARTVCRQAAELGLGVRAGVHAGEVEGIGPDLTGLTVHIGARIGGVAGPGEVLVSRAVRDLAVGSGLSFVERGEPALKGVPGRWPLYALSDSEPAPTVLPRKLPRLSMIDRAVLRTAKRAPGLLRAALSLGNARQRRRTRQRRRPDSRRT</sequence>
<feature type="compositionally biased region" description="Basic residues" evidence="2">
    <location>
        <begin position="489"/>
        <end position="505"/>
    </location>
</feature>
<dbReference type="InterPro" id="IPR029058">
    <property type="entry name" value="AB_hydrolase_fold"/>
</dbReference>
<dbReference type="CDD" id="cd07302">
    <property type="entry name" value="CHD"/>
    <property type="match status" value="1"/>
</dbReference>
<gene>
    <name evidence="4" type="ORF">ACFO6S_21020</name>
</gene>
<dbReference type="InterPro" id="IPR029787">
    <property type="entry name" value="Nucleotide_cyclase"/>
</dbReference>
<dbReference type="InterPro" id="IPR050697">
    <property type="entry name" value="Adenylyl/Guanylyl_Cyclase_3/4"/>
</dbReference>
<evidence type="ECO:0000259" key="3">
    <source>
        <dbReference type="PROSITE" id="PS50125"/>
    </source>
</evidence>
<dbReference type="InterPro" id="IPR001054">
    <property type="entry name" value="A/G_cyclase"/>
</dbReference>
<dbReference type="PANTHER" id="PTHR43081:SF1">
    <property type="entry name" value="ADENYLATE CYCLASE, TERMINAL-DIFFERENTIATION SPECIFIC"/>
    <property type="match status" value="1"/>
</dbReference>
<dbReference type="EMBL" id="JBHSFO010000015">
    <property type="protein sequence ID" value="MFC4606184.1"/>
    <property type="molecule type" value="Genomic_DNA"/>
</dbReference>
<dbReference type="SUPFAM" id="SSF55073">
    <property type="entry name" value="Nucleotide cyclase"/>
    <property type="match status" value="1"/>
</dbReference>
<dbReference type="RefSeq" id="WP_378419909.1">
    <property type="nucleotide sequence ID" value="NZ_JBHSFO010000015.1"/>
</dbReference>
<proteinExistence type="inferred from homology"/>
<feature type="domain" description="Guanylate cyclase" evidence="3">
    <location>
        <begin position="292"/>
        <end position="399"/>
    </location>
</feature>
<evidence type="ECO:0000313" key="4">
    <source>
        <dbReference type="EMBL" id="MFC4606184.1"/>
    </source>
</evidence>
<name>A0ABV9FZ20_9NOCA</name>
<evidence type="ECO:0000256" key="2">
    <source>
        <dbReference type="SAM" id="MobiDB-lite"/>
    </source>
</evidence>
<dbReference type="PROSITE" id="PS50125">
    <property type="entry name" value="GUANYLATE_CYCLASE_2"/>
    <property type="match status" value="1"/>
</dbReference>
<dbReference type="Gene3D" id="3.30.70.1230">
    <property type="entry name" value="Nucleotide cyclase"/>
    <property type="match status" value="1"/>
</dbReference>
<feature type="region of interest" description="Disordered" evidence="2">
    <location>
        <begin position="486"/>
        <end position="505"/>
    </location>
</feature>
<accession>A0ABV9FZ20</accession>
<comment type="similarity">
    <text evidence="1">Belongs to the adenylyl cyclase class-3 family.</text>
</comment>
<dbReference type="Gene3D" id="3.40.50.1820">
    <property type="entry name" value="alpha/beta hydrolase"/>
    <property type="match status" value="1"/>
</dbReference>
<dbReference type="PANTHER" id="PTHR43081">
    <property type="entry name" value="ADENYLATE CYCLASE, TERMINAL-DIFFERENTIATION SPECIFIC-RELATED"/>
    <property type="match status" value="1"/>
</dbReference>
<dbReference type="SMART" id="SM00044">
    <property type="entry name" value="CYCc"/>
    <property type="match status" value="1"/>
</dbReference>
<dbReference type="Proteomes" id="UP001595914">
    <property type="component" value="Unassembled WGS sequence"/>
</dbReference>
<evidence type="ECO:0000256" key="1">
    <source>
        <dbReference type="ARBA" id="ARBA00005381"/>
    </source>
</evidence>
<comment type="caution">
    <text evidence="4">The sequence shown here is derived from an EMBL/GenBank/DDBJ whole genome shotgun (WGS) entry which is preliminary data.</text>
</comment>
<keyword evidence="5" id="KW-1185">Reference proteome</keyword>